<protein>
    <submittedName>
        <fullName evidence="4">RNA-dependent RNA polymerase</fullName>
    </submittedName>
</protein>
<gene>
    <name evidence="4" type="ORF">H1Bulk304003_000001</name>
</gene>
<evidence type="ECO:0000256" key="1">
    <source>
        <dbReference type="ARBA" id="ARBA00022679"/>
    </source>
</evidence>
<sequence>MKRNRREDMCVEFDRLVPTPPRWSPESFDGYIDKAIDEYLSKRTAVMVMQKLAQHDPDRTPSSIKISLKNQVIKKAEKMGKKEALPGQLIHEYDIAQTLFDSSFALWLEDHLPDAFPGNFLFYRRMDPDKFIHEYSKRWRVDNGAYGSDVTRWDVGCDAAMVNFDVHVMRKLCFPSWYIDAYIERRVSSFSQHGPMKTMQNSGDRYTWILNSIRRAVVTSLVCEITPADTAAINGDDAAVDRHCHAKPFPNSPWAFKDENARRIEFSGFLLGGATPTYSAHGLWYRTAILKSRDPSAIEKWESYLGLLKYTNLDSPYAMSVARVAQKHMSEDSFWRFLPKPLHSYFQSLQSGFSFQVSPSSLFSSLRHLFSSLPLPITST</sequence>
<evidence type="ECO:0000256" key="2">
    <source>
        <dbReference type="ARBA" id="ARBA00022695"/>
    </source>
</evidence>
<dbReference type="InterPro" id="IPR043502">
    <property type="entry name" value="DNA/RNA_pol_sf"/>
</dbReference>
<proteinExistence type="predicted"/>
<dbReference type="GO" id="GO:0006351">
    <property type="term" value="P:DNA-templated transcription"/>
    <property type="evidence" value="ECO:0007669"/>
    <property type="project" value="InterPro"/>
</dbReference>
<evidence type="ECO:0000259" key="3">
    <source>
        <dbReference type="Pfam" id="PF00978"/>
    </source>
</evidence>
<reference evidence="4" key="1">
    <citation type="submission" date="2019-05" db="EMBL/GenBank/DDBJ databases">
        <title>Metatranscriptomic reconstruction reveals RNA viruses with the potential to shape carbon cycling in soil.</title>
        <authorList>
            <person name="Starr E.P."/>
            <person name="Nuccio E."/>
            <person name="Pett-Ridge J."/>
            <person name="Banfield J.F."/>
            <person name="Firestone M.K."/>
        </authorList>
    </citation>
    <scope>NUCLEOTIDE SEQUENCE</scope>
    <source>
        <strain evidence="4">H1_Bulk_30_scaffold_4003</strain>
    </source>
</reference>
<keyword evidence="1" id="KW-0808">Transferase</keyword>
<dbReference type="Pfam" id="PF00978">
    <property type="entry name" value="RdRP_2"/>
    <property type="match status" value="1"/>
</dbReference>
<dbReference type="SUPFAM" id="SSF56672">
    <property type="entry name" value="DNA/RNA polymerases"/>
    <property type="match status" value="1"/>
</dbReference>
<dbReference type="GO" id="GO:0003723">
    <property type="term" value="F:RNA binding"/>
    <property type="evidence" value="ECO:0007669"/>
    <property type="project" value="InterPro"/>
</dbReference>
<feature type="domain" description="RNA-dependent RNA polymerase alsuviricetes" evidence="3">
    <location>
        <begin position="39"/>
        <end position="239"/>
    </location>
</feature>
<organism evidence="4">
    <name type="scientific">Riboviria sp</name>
    <dbReference type="NCBI Taxonomy" id="2585031"/>
    <lineage>
        <taxon>Viruses</taxon>
        <taxon>Riboviria</taxon>
    </lineage>
</organism>
<evidence type="ECO:0000313" key="4">
    <source>
        <dbReference type="EMBL" id="QDH90263.1"/>
    </source>
</evidence>
<dbReference type="EMBL" id="MN035397">
    <property type="protein sequence ID" value="QDH90263.1"/>
    <property type="molecule type" value="Genomic_DNA"/>
</dbReference>
<keyword evidence="2" id="KW-0548">Nucleotidyltransferase</keyword>
<name>A0A514D9G8_9VIRU</name>
<dbReference type="InterPro" id="IPR001788">
    <property type="entry name" value="RNA-dep_RNA_pol_alsuvir"/>
</dbReference>
<dbReference type="GO" id="GO:0003968">
    <property type="term" value="F:RNA-directed RNA polymerase activity"/>
    <property type="evidence" value="ECO:0007669"/>
    <property type="project" value="UniProtKB-KW"/>
</dbReference>
<keyword evidence="4" id="KW-0696">RNA-directed RNA polymerase</keyword>
<accession>A0A514D9G8</accession>